<evidence type="ECO:0000256" key="6">
    <source>
        <dbReference type="RuleBase" id="RU003930"/>
    </source>
</evidence>
<evidence type="ECO:0000256" key="4">
    <source>
        <dbReference type="ARBA" id="ARBA00035245"/>
    </source>
</evidence>
<gene>
    <name evidence="5" type="primary">rplE</name>
    <name evidence="9" type="ORF">UT53_C0020G0006</name>
</gene>
<evidence type="ECO:0000256" key="1">
    <source>
        <dbReference type="ARBA" id="ARBA00008553"/>
    </source>
</evidence>
<dbReference type="InterPro" id="IPR002132">
    <property type="entry name" value="Ribosomal_uL5"/>
</dbReference>
<feature type="domain" description="Large ribosomal subunit protein uL5 N-terminal" evidence="7">
    <location>
        <begin position="24"/>
        <end position="80"/>
    </location>
</feature>
<evidence type="ECO:0000256" key="2">
    <source>
        <dbReference type="ARBA" id="ARBA00022980"/>
    </source>
</evidence>
<dbReference type="AlphaFoldDB" id="A0A0G0RLM9"/>
<protein>
    <recommendedName>
        <fullName evidence="4 5">Large ribosomal subunit protein uL5</fullName>
    </recommendedName>
</protein>
<dbReference type="HAMAP" id="MF_01333_B">
    <property type="entry name" value="Ribosomal_uL5_B"/>
    <property type="match status" value="1"/>
</dbReference>
<dbReference type="GO" id="GO:0005840">
    <property type="term" value="C:ribosome"/>
    <property type="evidence" value="ECO:0007669"/>
    <property type="project" value="UniProtKB-KW"/>
</dbReference>
<evidence type="ECO:0000313" key="9">
    <source>
        <dbReference type="EMBL" id="KKR23400.1"/>
    </source>
</evidence>
<comment type="subunit">
    <text evidence="5">Part of the 50S ribosomal subunit; part of the 5S rRNA/L5/L18/L25 subcomplex. Contacts the 5S rRNA and the P site tRNA. Forms a bridge to the 30S subunit in the 70S ribosome.</text>
</comment>
<dbReference type="PIRSF" id="PIRSF002161">
    <property type="entry name" value="Ribosomal_L5"/>
    <property type="match status" value="1"/>
</dbReference>
<evidence type="ECO:0000313" key="10">
    <source>
        <dbReference type="Proteomes" id="UP000034764"/>
    </source>
</evidence>
<dbReference type="Pfam" id="PF00673">
    <property type="entry name" value="Ribosomal_L5_C"/>
    <property type="match status" value="1"/>
</dbReference>
<name>A0A0G0RLM9_9BACT</name>
<dbReference type="InterPro" id="IPR031310">
    <property type="entry name" value="Ribosomal_uL5_N"/>
</dbReference>
<dbReference type="NCBIfam" id="NF000585">
    <property type="entry name" value="PRK00010.1"/>
    <property type="match status" value="1"/>
</dbReference>
<feature type="domain" description="Large ribosomal subunit protein uL5 C-terminal" evidence="8">
    <location>
        <begin position="85"/>
        <end position="176"/>
    </location>
</feature>
<dbReference type="SUPFAM" id="SSF55282">
    <property type="entry name" value="RL5-like"/>
    <property type="match status" value="1"/>
</dbReference>
<dbReference type="GO" id="GO:0003735">
    <property type="term" value="F:structural constituent of ribosome"/>
    <property type="evidence" value="ECO:0007669"/>
    <property type="project" value="InterPro"/>
</dbReference>
<keyword evidence="5" id="KW-0694">RNA-binding</keyword>
<dbReference type="GO" id="GO:1990904">
    <property type="term" value="C:ribonucleoprotein complex"/>
    <property type="evidence" value="ECO:0007669"/>
    <property type="project" value="UniProtKB-KW"/>
</dbReference>
<dbReference type="InterPro" id="IPR031309">
    <property type="entry name" value="Ribosomal_uL5_C"/>
</dbReference>
<dbReference type="GO" id="GO:0000049">
    <property type="term" value="F:tRNA binding"/>
    <property type="evidence" value="ECO:0007669"/>
    <property type="project" value="UniProtKB-UniRule"/>
</dbReference>
<keyword evidence="2 5" id="KW-0689">Ribosomal protein</keyword>
<reference evidence="9 10" key="1">
    <citation type="journal article" date="2015" name="Nature">
        <title>rRNA introns, odd ribosomes, and small enigmatic genomes across a large radiation of phyla.</title>
        <authorList>
            <person name="Brown C.T."/>
            <person name="Hug L.A."/>
            <person name="Thomas B.C."/>
            <person name="Sharon I."/>
            <person name="Castelle C.J."/>
            <person name="Singh A."/>
            <person name="Wilkins M.J."/>
            <person name="Williams K.H."/>
            <person name="Banfield J.F."/>
        </authorList>
    </citation>
    <scope>NUCLEOTIDE SEQUENCE [LARGE SCALE GENOMIC DNA]</scope>
</reference>
<evidence type="ECO:0000256" key="5">
    <source>
        <dbReference type="HAMAP-Rule" id="MF_01333"/>
    </source>
</evidence>
<dbReference type="Gene3D" id="3.30.1440.10">
    <property type="match status" value="1"/>
</dbReference>
<dbReference type="Pfam" id="PF00281">
    <property type="entry name" value="Ribosomal_L5"/>
    <property type="match status" value="1"/>
</dbReference>
<dbReference type="GO" id="GO:0006412">
    <property type="term" value="P:translation"/>
    <property type="evidence" value="ECO:0007669"/>
    <property type="project" value="UniProtKB-UniRule"/>
</dbReference>
<evidence type="ECO:0000259" key="7">
    <source>
        <dbReference type="Pfam" id="PF00281"/>
    </source>
</evidence>
<dbReference type="InterPro" id="IPR020930">
    <property type="entry name" value="Ribosomal_uL5_bac-type"/>
</dbReference>
<evidence type="ECO:0000259" key="8">
    <source>
        <dbReference type="Pfam" id="PF00673"/>
    </source>
</evidence>
<comment type="caution">
    <text evidence="9">The sequence shown here is derived from an EMBL/GenBank/DDBJ whole genome shotgun (WGS) entry which is preliminary data.</text>
</comment>
<comment type="similarity">
    <text evidence="1 5 6">Belongs to the universal ribosomal protein uL5 family.</text>
</comment>
<comment type="function">
    <text evidence="5">This is 1 of the proteins that bind and probably mediate the attachment of the 5S RNA into the large ribosomal subunit, where it forms part of the central protuberance. In the 70S ribosome it contacts protein S13 of the 30S subunit (bridge B1b), connecting the 2 subunits; this bridge is implicated in subunit movement. Contacts the P site tRNA; the 5S rRNA and some of its associated proteins might help stabilize positioning of ribosome-bound tRNAs.</text>
</comment>
<dbReference type="InterPro" id="IPR022803">
    <property type="entry name" value="Ribosomal_uL5_dom_sf"/>
</dbReference>
<dbReference type="GO" id="GO:0019843">
    <property type="term" value="F:rRNA binding"/>
    <property type="evidence" value="ECO:0007669"/>
    <property type="project" value="UniProtKB-UniRule"/>
</dbReference>
<dbReference type="PATRIC" id="fig|1619031.3.peg.380"/>
<accession>A0A0G0RLM9</accession>
<proteinExistence type="inferred from homology"/>
<keyword evidence="5" id="KW-0699">rRNA-binding</keyword>
<keyword evidence="5" id="KW-0820">tRNA-binding</keyword>
<dbReference type="FunFam" id="3.30.1440.10:FF:000001">
    <property type="entry name" value="50S ribosomal protein L5"/>
    <property type="match status" value="1"/>
</dbReference>
<dbReference type="PANTHER" id="PTHR11994">
    <property type="entry name" value="60S RIBOSOMAL PROTEIN L11-RELATED"/>
    <property type="match status" value="1"/>
</dbReference>
<dbReference type="EMBL" id="LBXD01000020">
    <property type="protein sequence ID" value="KKR23400.1"/>
    <property type="molecule type" value="Genomic_DNA"/>
</dbReference>
<organism evidence="9 10">
    <name type="scientific">Candidatus Yanofskybacteria bacterium GW2011_GWD2_39_48</name>
    <dbReference type="NCBI Taxonomy" id="1619031"/>
    <lineage>
        <taxon>Bacteria</taxon>
        <taxon>Candidatus Yanofskyibacteriota</taxon>
    </lineage>
</organism>
<evidence type="ECO:0000256" key="3">
    <source>
        <dbReference type="ARBA" id="ARBA00023274"/>
    </source>
</evidence>
<keyword evidence="3 5" id="KW-0687">Ribonucleoprotein</keyword>
<dbReference type="Proteomes" id="UP000034764">
    <property type="component" value="Unassembled WGS sequence"/>
</dbReference>
<sequence length="179" mass="20245">MNRLIEKYRKEVKPALQAEFKIKNTMAVPKIEKVIINTGIGRLLKDSKAIEKVERDLSVLSGQKPVYRKAKKSISGFKIREGMDIGLSVTLRGKRMYDFIDRLISVALPRSKDFRGIDMANFDKAGNLNLGIKEQSIFPEVTYETLKDIFGLQLTVVTNAGNRDLGIKLLRSMGFPIKK</sequence>